<protein>
    <submittedName>
        <fullName evidence="2">Uncharacterized protein</fullName>
    </submittedName>
</protein>
<keyword evidence="1" id="KW-1133">Transmembrane helix</keyword>
<name>A0A1E7L0X4_9ACTN</name>
<feature type="transmembrane region" description="Helical" evidence="1">
    <location>
        <begin position="38"/>
        <end position="60"/>
    </location>
</feature>
<accession>A0A1E7L0X4</accession>
<sequence length="277" mass="30153">MFFLGAIYLSAYYGYFRVDIFSAGFGFAEIAMQSLNVVTAPAALVAVVAVLVARQLAVYLDPVARTDGRDGSRALHRLERAVRAVARAHLYVVGAGLLLLVLWPWLGGFRWAAPLLLAAGVLLGQSRWSGGPGTAPEPGPSASASHRTWSRAVPVFTAGLLVMWGLSLAVGALGEREARQAADNLVRRPAVVLLSTERLSLVGPPQVKAEDLGPGTHFRYRYSGLRRLVERNGRYYLLPLGWDHRTGPTYVIRESGDLRVELFPGTRQECGVRCTTR</sequence>
<keyword evidence="3" id="KW-1185">Reference proteome</keyword>
<keyword evidence="1" id="KW-0812">Transmembrane</keyword>
<reference evidence="2 3" key="1">
    <citation type="journal article" date="2016" name="Front. Microbiol.">
        <title>Comparative Genomics Analysis of Streptomyces Species Reveals Their Adaptation to the Marine Environment and Their Diversity at the Genomic Level.</title>
        <authorList>
            <person name="Tian X."/>
            <person name="Zhang Z."/>
            <person name="Yang T."/>
            <person name="Chen M."/>
            <person name="Li J."/>
            <person name="Chen F."/>
            <person name="Yang J."/>
            <person name="Li W."/>
            <person name="Zhang B."/>
            <person name="Zhang Z."/>
            <person name="Wu J."/>
            <person name="Zhang C."/>
            <person name="Long L."/>
            <person name="Xiao J."/>
        </authorList>
    </citation>
    <scope>NUCLEOTIDE SEQUENCE [LARGE SCALE GENOMIC DNA]</scope>
    <source>
        <strain evidence="2 3">SCSIO 10429</strain>
    </source>
</reference>
<comment type="caution">
    <text evidence="2">The sequence shown here is derived from an EMBL/GenBank/DDBJ whole genome shotgun (WGS) entry which is preliminary data.</text>
</comment>
<evidence type="ECO:0000313" key="2">
    <source>
        <dbReference type="EMBL" id="OEV09781.1"/>
    </source>
</evidence>
<dbReference type="AlphaFoldDB" id="A0A1E7L0X4"/>
<feature type="transmembrane region" description="Helical" evidence="1">
    <location>
        <begin position="81"/>
        <end position="106"/>
    </location>
</feature>
<evidence type="ECO:0000256" key="1">
    <source>
        <dbReference type="SAM" id="Phobius"/>
    </source>
</evidence>
<feature type="transmembrane region" description="Helical" evidence="1">
    <location>
        <begin position="152"/>
        <end position="173"/>
    </location>
</feature>
<gene>
    <name evidence="2" type="ORF">AN218_20555</name>
</gene>
<dbReference type="PATRIC" id="fig|518642.10.peg.5218"/>
<organism evidence="2 3">
    <name type="scientific">Streptomyces nanshensis</name>
    <dbReference type="NCBI Taxonomy" id="518642"/>
    <lineage>
        <taxon>Bacteria</taxon>
        <taxon>Bacillati</taxon>
        <taxon>Actinomycetota</taxon>
        <taxon>Actinomycetes</taxon>
        <taxon>Kitasatosporales</taxon>
        <taxon>Streptomycetaceae</taxon>
        <taxon>Streptomyces</taxon>
    </lineage>
</organism>
<dbReference type="EMBL" id="LJGW01000346">
    <property type="protein sequence ID" value="OEV09781.1"/>
    <property type="molecule type" value="Genomic_DNA"/>
</dbReference>
<evidence type="ECO:0000313" key="3">
    <source>
        <dbReference type="Proteomes" id="UP000176005"/>
    </source>
</evidence>
<keyword evidence="1" id="KW-0472">Membrane</keyword>
<proteinExistence type="predicted"/>
<dbReference type="Proteomes" id="UP000176005">
    <property type="component" value="Unassembled WGS sequence"/>
</dbReference>